<dbReference type="InterPro" id="IPR036206">
    <property type="entry name" value="ThiamineP_synth_sf"/>
</dbReference>
<evidence type="ECO:0000313" key="2">
    <source>
        <dbReference type="Proteomes" id="UP000442619"/>
    </source>
</evidence>
<keyword evidence="2" id="KW-1185">Reference proteome</keyword>
<dbReference type="EMBL" id="VUNM01000022">
    <property type="protein sequence ID" value="MST89686.1"/>
    <property type="molecule type" value="Genomic_DNA"/>
</dbReference>
<evidence type="ECO:0000313" key="1">
    <source>
        <dbReference type="EMBL" id="MST89686.1"/>
    </source>
</evidence>
<name>A0A844FVT1_9FIRM</name>
<comment type="caution">
    <text evidence="1">The sequence shown here is derived from an EMBL/GenBank/DDBJ whole genome shotgun (WGS) entry which is preliminary data.</text>
</comment>
<dbReference type="SUPFAM" id="SSF51391">
    <property type="entry name" value="Thiamin phosphate synthase"/>
    <property type="match status" value="1"/>
</dbReference>
<dbReference type="Proteomes" id="UP000442619">
    <property type="component" value="Unassembled WGS sequence"/>
</dbReference>
<protein>
    <submittedName>
        <fullName evidence="1">Uncharacterized protein</fullName>
    </submittedName>
</protein>
<reference evidence="1 2" key="1">
    <citation type="submission" date="2019-08" db="EMBL/GenBank/DDBJ databases">
        <title>In-depth cultivation of the pig gut microbiome towards novel bacterial diversity and tailored functional studies.</title>
        <authorList>
            <person name="Wylensek D."/>
            <person name="Hitch T.C.A."/>
            <person name="Clavel T."/>
        </authorList>
    </citation>
    <scope>NUCLEOTIDE SEQUENCE [LARGE SCALE GENOMIC DNA]</scope>
    <source>
        <strain evidence="1 2">CA-Schmier-601-WT-3</strain>
    </source>
</reference>
<sequence>MNGVKESLMLYGVTDHHWLNGLSLHDAVEEAIKGGTTFIQSREKEDMALSHDAFLQEAKDPIKASLISTITYK</sequence>
<dbReference type="InterPro" id="IPR013785">
    <property type="entry name" value="Aldolase_TIM"/>
</dbReference>
<gene>
    <name evidence="1" type="ORF">FYJ79_08910</name>
</gene>
<organism evidence="1 2">
    <name type="scientific">Sharpea porci</name>
    <dbReference type="NCBI Taxonomy" id="2652286"/>
    <lineage>
        <taxon>Bacteria</taxon>
        <taxon>Bacillati</taxon>
        <taxon>Bacillota</taxon>
        <taxon>Erysipelotrichia</taxon>
        <taxon>Erysipelotrichales</taxon>
        <taxon>Coprobacillaceae</taxon>
        <taxon>Sharpea</taxon>
    </lineage>
</organism>
<dbReference type="Gene3D" id="3.20.20.70">
    <property type="entry name" value="Aldolase class I"/>
    <property type="match status" value="1"/>
</dbReference>
<dbReference type="AlphaFoldDB" id="A0A844FVT1"/>
<accession>A0A844FVT1</accession>
<proteinExistence type="predicted"/>